<organism evidence="3 4">
    <name type="scientific">Alteraurantiacibacter lauratis</name>
    <dbReference type="NCBI Taxonomy" id="2054627"/>
    <lineage>
        <taxon>Bacteria</taxon>
        <taxon>Pseudomonadati</taxon>
        <taxon>Pseudomonadota</taxon>
        <taxon>Alphaproteobacteria</taxon>
        <taxon>Sphingomonadales</taxon>
        <taxon>Erythrobacteraceae</taxon>
        <taxon>Alteraurantiacibacter</taxon>
    </lineage>
</organism>
<dbReference type="RefSeq" id="WP_336918527.1">
    <property type="nucleotide sequence ID" value="NZ_JBANRN010000005.1"/>
</dbReference>
<dbReference type="SUPFAM" id="SSF101498">
    <property type="entry name" value="Anti-sigma factor FlgM"/>
    <property type="match status" value="1"/>
</dbReference>
<dbReference type="Pfam" id="PF04316">
    <property type="entry name" value="FlgM"/>
    <property type="match status" value="1"/>
</dbReference>
<sequence>MALYDVNRLNGPGALRSVARDLAGERPEEKPAATSASAPADKGVAVETASRIAAGSAPVDKDRVAEIRAALRDGNYPLVPTRISDAIIAARLMLSTN</sequence>
<gene>
    <name evidence="3" type="ORF">ACFODK_03255</name>
</gene>
<reference evidence="4" key="1">
    <citation type="journal article" date="2019" name="Int. J. Syst. Evol. Microbiol.">
        <title>The Global Catalogue of Microorganisms (GCM) 10K type strain sequencing project: providing services to taxonomists for standard genome sequencing and annotation.</title>
        <authorList>
            <consortium name="The Broad Institute Genomics Platform"/>
            <consortium name="The Broad Institute Genome Sequencing Center for Infectious Disease"/>
            <person name="Wu L."/>
            <person name="Ma J."/>
        </authorList>
    </citation>
    <scope>NUCLEOTIDE SEQUENCE [LARGE SCALE GENOMIC DNA]</scope>
    <source>
        <strain evidence="4">KCTC 52606</strain>
    </source>
</reference>
<evidence type="ECO:0000259" key="2">
    <source>
        <dbReference type="Pfam" id="PF04316"/>
    </source>
</evidence>
<keyword evidence="3" id="KW-0282">Flagellum</keyword>
<dbReference type="InterPro" id="IPR031316">
    <property type="entry name" value="FlgM_C"/>
</dbReference>
<dbReference type="EMBL" id="JBHRSU010000003">
    <property type="protein sequence ID" value="MFC3099904.1"/>
    <property type="molecule type" value="Genomic_DNA"/>
</dbReference>
<protein>
    <submittedName>
        <fullName evidence="3">Flagellar biosynthesis anti-sigma factor FlgM</fullName>
    </submittedName>
</protein>
<feature type="region of interest" description="Disordered" evidence="1">
    <location>
        <begin position="21"/>
        <end position="42"/>
    </location>
</feature>
<accession>A0ABV7EBB3</accession>
<dbReference type="Proteomes" id="UP001595378">
    <property type="component" value="Unassembled WGS sequence"/>
</dbReference>
<feature type="domain" description="Anti-sigma-28 factor FlgM C-terminal" evidence="2">
    <location>
        <begin position="52"/>
        <end position="88"/>
    </location>
</feature>
<evidence type="ECO:0000313" key="4">
    <source>
        <dbReference type="Proteomes" id="UP001595378"/>
    </source>
</evidence>
<name>A0ABV7EBB3_9SPHN</name>
<feature type="compositionally biased region" description="Basic and acidic residues" evidence="1">
    <location>
        <begin position="21"/>
        <end position="31"/>
    </location>
</feature>
<proteinExistence type="predicted"/>
<dbReference type="InterPro" id="IPR035890">
    <property type="entry name" value="Anti-sigma-28_factor_FlgM_sf"/>
</dbReference>
<keyword evidence="3" id="KW-0969">Cilium</keyword>
<keyword evidence="4" id="KW-1185">Reference proteome</keyword>
<evidence type="ECO:0000256" key="1">
    <source>
        <dbReference type="SAM" id="MobiDB-lite"/>
    </source>
</evidence>
<evidence type="ECO:0000313" key="3">
    <source>
        <dbReference type="EMBL" id="MFC3099904.1"/>
    </source>
</evidence>
<keyword evidence="3" id="KW-0966">Cell projection</keyword>
<comment type="caution">
    <text evidence="3">The sequence shown here is derived from an EMBL/GenBank/DDBJ whole genome shotgun (WGS) entry which is preliminary data.</text>
</comment>